<sequence>MFAFNKYFTSARLQDSLQLRNDHQKRAATTIPMCITYYSFFLGYSHKWIDPDMPPDICYARLYMRHTECPTAEIDRSIRYTAYVLTVVMRRSNGKCRQRGRRDALDNTNRRGRKAQGEARDSLEGDSTHGSHFHLSPAFSMPSQADNKCGADTKTIHAARNDANTTLRQERLHDQPKIEARIPVLLQWKDREMADGMSKMDMAGGTTSKKAGTVGGDVEMVDH</sequence>
<feature type="compositionally biased region" description="Basic and acidic residues" evidence="1">
    <location>
        <begin position="101"/>
        <end position="129"/>
    </location>
</feature>
<feature type="region of interest" description="Disordered" evidence="1">
    <location>
        <begin position="200"/>
        <end position="223"/>
    </location>
</feature>
<evidence type="ECO:0000256" key="1">
    <source>
        <dbReference type="SAM" id="MobiDB-lite"/>
    </source>
</evidence>
<name>A0A9P4LUS0_9PLEO</name>
<protein>
    <submittedName>
        <fullName evidence="2">Uncharacterized protein</fullName>
    </submittedName>
</protein>
<evidence type="ECO:0000313" key="2">
    <source>
        <dbReference type="EMBL" id="KAF2036029.1"/>
    </source>
</evidence>
<dbReference type="Proteomes" id="UP000799777">
    <property type="component" value="Unassembled WGS sequence"/>
</dbReference>
<dbReference type="AlphaFoldDB" id="A0A9P4LUS0"/>
<organism evidence="2 3">
    <name type="scientific">Setomelanomma holmii</name>
    <dbReference type="NCBI Taxonomy" id="210430"/>
    <lineage>
        <taxon>Eukaryota</taxon>
        <taxon>Fungi</taxon>
        <taxon>Dikarya</taxon>
        <taxon>Ascomycota</taxon>
        <taxon>Pezizomycotina</taxon>
        <taxon>Dothideomycetes</taxon>
        <taxon>Pleosporomycetidae</taxon>
        <taxon>Pleosporales</taxon>
        <taxon>Pleosporineae</taxon>
        <taxon>Phaeosphaeriaceae</taxon>
        <taxon>Setomelanomma</taxon>
    </lineage>
</organism>
<comment type="caution">
    <text evidence="2">The sequence shown here is derived from an EMBL/GenBank/DDBJ whole genome shotgun (WGS) entry which is preliminary data.</text>
</comment>
<proteinExistence type="predicted"/>
<keyword evidence="3" id="KW-1185">Reference proteome</keyword>
<evidence type="ECO:0000313" key="3">
    <source>
        <dbReference type="Proteomes" id="UP000799777"/>
    </source>
</evidence>
<reference evidence="2" key="1">
    <citation type="journal article" date="2020" name="Stud. Mycol.">
        <title>101 Dothideomycetes genomes: a test case for predicting lifestyles and emergence of pathogens.</title>
        <authorList>
            <person name="Haridas S."/>
            <person name="Albert R."/>
            <person name="Binder M."/>
            <person name="Bloem J."/>
            <person name="Labutti K."/>
            <person name="Salamov A."/>
            <person name="Andreopoulos B."/>
            <person name="Baker S."/>
            <person name="Barry K."/>
            <person name="Bills G."/>
            <person name="Bluhm B."/>
            <person name="Cannon C."/>
            <person name="Castanera R."/>
            <person name="Culley D."/>
            <person name="Daum C."/>
            <person name="Ezra D."/>
            <person name="Gonzalez J."/>
            <person name="Henrissat B."/>
            <person name="Kuo A."/>
            <person name="Liang C."/>
            <person name="Lipzen A."/>
            <person name="Lutzoni F."/>
            <person name="Magnuson J."/>
            <person name="Mondo S."/>
            <person name="Nolan M."/>
            <person name="Ohm R."/>
            <person name="Pangilinan J."/>
            <person name="Park H.-J."/>
            <person name="Ramirez L."/>
            <person name="Alfaro M."/>
            <person name="Sun H."/>
            <person name="Tritt A."/>
            <person name="Yoshinaga Y."/>
            <person name="Zwiers L.-H."/>
            <person name="Turgeon B."/>
            <person name="Goodwin S."/>
            <person name="Spatafora J."/>
            <person name="Crous P."/>
            <person name="Grigoriev I."/>
        </authorList>
    </citation>
    <scope>NUCLEOTIDE SEQUENCE</scope>
    <source>
        <strain evidence="2">CBS 110217</strain>
    </source>
</reference>
<dbReference type="EMBL" id="ML978155">
    <property type="protein sequence ID" value="KAF2036029.1"/>
    <property type="molecule type" value="Genomic_DNA"/>
</dbReference>
<gene>
    <name evidence="2" type="ORF">EK21DRAFT_83755</name>
</gene>
<accession>A0A9P4LUS0</accession>
<feature type="region of interest" description="Disordered" evidence="1">
    <location>
        <begin position="95"/>
        <end position="149"/>
    </location>
</feature>